<dbReference type="InterPro" id="IPR011625">
    <property type="entry name" value="A2M_N_BRD"/>
</dbReference>
<evidence type="ECO:0000259" key="4">
    <source>
        <dbReference type="SMART" id="SM01359"/>
    </source>
</evidence>
<gene>
    <name evidence="6" type="ordered locus">PB2503_11379</name>
</gene>
<protein>
    <recommendedName>
        <fullName evidence="8">Alpha-2-macroglobulin family protein</fullName>
    </recommendedName>
</protein>
<dbReference type="PIRSF" id="PIRSF038980">
    <property type="entry name" value="A2M_bac"/>
    <property type="match status" value="1"/>
</dbReference>
<evidence type="ECO:0000256" key="3">
    <source>
        <dbReference type="SAM" id="MobiDB-lite"/>
    </source>
</evidence>
<dbReference type="InterPro" id="IPR041246">
    <property type="entry name" value="Bact_MG10"/>
</dbReference>
<dbReference type="PANTHER" id="PTHR40094">
    <property type="entry name" value="ALPHA-2-MACROGLOBULIN HOMOLOG"/>
    <property type="match status" value="1"/>
</dbReference>
<dbReference type="InterPro" id="IPR051802">
    <property type="entry name" value="YfhM-like"/>
</dbReference>
<dbReference type="Pfam" id="PF01835">
    <property type="entry name" value="MG2"/>
    <property type="match status" value="1"/>
</dbReference>
<dbReference type="CDD" id="cd02891">
    <property type="entry name" value="A2M_like"/>
    <property type="match status" value="1"/>
</dbReference>
<feature type="region of interest" description="Disordered" evidence="3">
    <location>
        <begin position="22"/>
        <end position="52"/>
    </location>
</feature>
<feature type="domain" description="Alpha-2-macroglobulin" evidence="5">
    <location>
        <begin position="948"/>
        <end position="1037"/>
    </location>
</feature>
<evidence type="ECO:0000259" key="5">
    <source>
        <dbReference type="SMART" id="SM01360"/>
    </source>
</evidence>
<keyword evidence="2" id="KW-0732">Signal</keyword>
<evidence type="ECO:0000313" key="7">
    <source>
        <dbReference type="Proteomes" id="UP000001302"/>
    </source>
</evidence>
<dbReference type="SMART" id="SM01360">
    <property type="entry name" value="A2M"/>
    <property type="match status" value="1"/>
</dbReference>
<dbReference type="Gene3D" id="2.60.40.1930">
    <property type="match status" value="1"/>
</dbReference>
<dbReference type="Pfam" id="PF21142">
    <property type="entry name" value="A2M_bMG2"/>
    <property type="match status" value="1"/>
</dbReference>
<dbReference type="InterPro" id="IPR049120">
    <property type="entry name" value="A2M_bMG2"/>
</dbReference>
<reference evidence="7" key="1">
    <citation type="submission" date="2010-08" db="EMBL/GenBank/DDBJ databases">
        <title>Genome sequence of Parvularcula bermudensis HTCC2503.</title>
        <authorList>
            <person name="Kang D.-M."/>
            <person name="Oh H.-M."/>
            <person name="Cho J.-C."/>
        </authorList>
    </citation>
    <scope>NUCLEOTIDE SEQUENCE [LARGE SCALE GENOMIC DNA]</scope>
    <source>
        <strain evidence="7">ATCC BAA-594 / HTCC2503 / KCTC 12087</strain>
    </source>
</reference>
<dbReference type="Pfam" id="PF00207">
    <property type="entry name" value="A2M"/>
    <property type="match status" value="1"/>
</dbReference>
<dbReference type="Pfam" id="PF17973">
    <property type="entry name" value="bMG10"/>
    <property type="match status" value="1"/>
</dbReference>
<dbReference type="GO" id="GO:0004866">
    <property type="term" value="F:endopeptidase inhibitor activity"/>
    <property type="evidence" value="ECO:0007669"/>
    <property type="project" value="InterPro"/>
</dbReference>
<dbReference type="OrthoDB" id="9767116at2"/>
<dbReference type="InterPro" id="IPR026284">
    <property type="entry name" value="A2MG_proteobact"/>
</dbReference>
<dbReference type="HOGENOM" id="CLU_000965_1_0_5"/>
<reference evidence="6 7" key="2">
    <citation type="journal article" date="2011" name="J. Bacteriol.">
        <title>Complete genome sequence of strain HTCC2503T of Parvularcula bermudensis, the type species of the order "Parvularculales" in the class Alphaproteobacteria.</title>
        <authorList>
            <person name="Oh H.M."/>
            <person name="Kang I."/>
            <person name="Vergin K.L."/>
            <person name="Kang D."/>
            <person name="Rhee K.H."/>
            <person name="Giovannoni S.J."/>
            <person name="Cho J.C."/>
        </authorList>
    </citation>
    <scope>NUCLEOTIDE SEQUENCE [LARGE SCALE GENOMIC DNA]</scope>
    <source>
        <strain evidence="7">ATCC BAA-594 / HTCC2503 / KCTC 12087</strain>
    </source>
</reference>
<evidence type="ECO:0000256" key="1">
    <source>
        <dbReference type="ARBA" id="ARBA00010556"/>
    </source>
</evidence>
<dbReference type="InterPro" id="IPR021868">
    <property type="entry name" value="Alpha_2_Macroglob_MG3"/>
</dbReference>
<proteinExistence type="inferred from homology"/>
<comment type="similarity">
    <text evidence="1">Belongs to the protease inhibitor I39 (alpha-2-macroglobulin) family. Bacterial alpha-2-macroglobulin subfamily.</text>
</comment>
<dbReference type="Pfam" id="PF07703">
    <property type="entry name" value="A2M_BRD"/>
    <property type="match status" value="1"/>
</dbReference>
<evidence type="ECO:0000256" key="2">
    <source>
        <dbReference type="ARBA" id="ARBA00022729"/>
    </source>
</evidence>
<evidence type="ECO:0008006" key="8">
    <source>
        <dbReference type="Google" id="ProtNLM"/>
    </source>
</evidence>
<name>E0TCG7_PARBH</name>
<feature type="domain" description="Alpha-2-macroglobulin bait region" evidence="4">
    <location>
        <begin position="744"/>
        <end position="888"/>
    </location>
</feature>
<dbReference type="Gene3D" id="1.50.10.20">
    <property type="match status" value="1"/>
</dbReference>
<dbReference type="PANTHER" id="PTHR40094:SF1">
    <property type="entry name" value="UBIQUITIN DOMAIN-CONTAINING PROTEIN"/>
    <property type="match status" value="1"/>
</dbReference>
<dbReference type="Pfam" id="PF17972">
    <property type="entry name" value="bMG5"/>
    <property type="match status" value="1"/>
</dbReference>
<accession>E0TCG7</accession>
<dbReference type="InterPro" id="IPR041203">
    <property type="entry name" value="Bact_A2M_MG5"/>
</dbReference>
<dbReference type="PROSITE" id="PS51257">
    <property type="entry name" value="PROKAR_LIPOPROTEIN"/>
    <property type="match status" value="1"/>
</dbReference>
<dbReference type="SMART" id="SM01359">
    <property type="entry name" value="A2M_N_2"/>
    <property type="match status" value="1"/>
</dbReference>
<dbReference type="Proteomes" id="UP000001302">
    <property type="component" value="Chromosome"/>
</dbReference>
<dbReference type="InterPro" id="IPR041462">
    <property type="entry name" value="Bact_A2M_MG6"/>
</dbReference>
<dbReference type="Pfam" id="PF17962">
    <property type="entry name" value="bMG6"/>
    <property type="match status" value="1"/>
</dbReference>
<dbReference type="MEROPS" id="I39.008"/>
<dbReference type="Pfam" id="PF11974">
    <property type="entry name" value="bMG3"/>
    <property type="match status" value="1"/>
</dbReference>
<organism evidence="6 7">
    <name type="scientific">Parvularcula bermudensis (strain ATCC BAA-594 / HTCC2503 / KCTC 12087)</name>
    <dbReference type="NCBI Taxonomy" id="314260"/>
    <lineage>
        <taxon>Bacteria</taxon>
        <taxon>Pseudomonadati</taxon>
        <taxon>Pseudomonadota</taxon>
        <taxon>Alphaproteobacteria</taxon>
        <taxon>Parvularculales</taxon>
        <taxon>Parvularculaceae</taxon>
        <taxon>Parvularcula</taxon>
    </lineage>
</organism>
<sequence>MSIRSTGLIFLLVSLLVLGCDDRKGPPPPTTTTDLTEEQRPEPPRSDADPASADDTFALLRSTVSLDSPVPEICLIFSHPLDPQADYQPYLDLDLNVALKVEGQRLCLGGLRYGEETPLTLRRGLPGAAGRELAADTQVTLSFEDRPPLVDFAGDGMILPRIDADGLALRTVNVDKVEVVIERVTDRALVFQSLGAGFRANEGAYGYAPNDPGDRAIPIYSGRVEIDADRNAEAITVFPIAEAIGELEPGAYFVRLADAEAIDRDVDRPSRAARWLLVTDLAFTAYRSGEGLTTTIRSLNTARPVADVEITLVAASNERLATRTSDDAGQVQFAAPLLAGQAGNAPRFLMAYGPDGDFAALDLNRSPVDLSDNPIEGRRPPNGLDGFLALDRGIYRPGETVYSTLIVRTAAARAAEGRPGILQLVQPNGMVVEDRRFSDLAEAGGLSAAFALPDRAARGQWRLTATLDGAGQVAAARFAVEDFVPQRIALTIDSDQSSPLTEGETRPITAEIRFLYGAPGAGLPVGGRARLVKDPSPFPDFSDFRFGVSTETFRERQFPLPSTTADETGVAQLPLSAPEAEQSSFPLRLRAVVEASEPGGRPVAEDLFIPFRPRPVYLGMRPAQEGTIPRQEPFAWSLLAVDRTGQQTALPQVQWQLDRRDVDYDWYKPQGGDWQWRRTERSVPIETGQTSLNAETETVLSLPALDWGDYTLTVRHDGEALAAQSFFVGYGGRTGPDNQAPDQVRLLLPDDPPTPGETIEVGLDAPYPGIAEITVATDKVLATYQLDVPEGGAEISLPTDERWAGGAYVLATVYTPRDRQDQPLPRRAVGVGYVATDMSARTYEVALDAPDRVAPNQSLPIDLRLQGGPRRERAFATVAAVDEGILQLTKFETPDPVAHFYGKEQLGIDLLDDYGRLLDPNQGRAAALRSGGDQIGGAGLTVVPTKTVALFSGPIDIGTDGRARISLDLPDFNGELRLMAIVWSETGLGAGSRPLTVRDDVPVEAILPRFLAPGDRAVATLSADNISGAEGVYGTRIETEGPLTISNPSGTVTLSRGDRADRPFTLEAAAPGIGHLSVDMQGPDGARYGSRFPLEVRSAFLPETRIRRFTLTPGESLTLDSSLDEGLETASVSAHISVSATPIDAAALFSSLRHYRYQCTEQLVSQTMPLLDAAVLGTEDDRPEGATADIRTAIETLLARQSANGAFGLWRVGDQDASPWIGAYATEFLWRAQKAGYQVPDMALNRAVDALRPYADGRFYAGGGYDVGVAPPKYTDDTPQRLQHRSAAYALYVLAMQGSVDRSRLRYMHDQILDEIESPLAKAHLGAGLHLIGDRGRAMSAFTAANDSLGYRNQGDWYQTPLRDRAGVLALASDAGLVERAEEMADLLATDIPPPADLTTQEKAFLIRAAGAMATAGEAADAATLDGRPFDGASPLSASQLDDAPIVRNAGDGLLYGTLLVEGAPLTPPQAVGSGLSLTKRLYTESGSSIDASSFTQGQRAIILLTLTPERAAEASYIVEDLLPAGFEIETVLDVQDSLKEGVYAFLPDLVRPDIAEKRDDRFVSALTVSSKTPRHLAYLVRAVTPGDFTAPGAVAEDMYRPDIFARSASGTISIEAAP</sequence>
<dbReference type="InterPro" id="IPR002890">
    <property type="entry name" value="MG2"/>
</dbReference>
<evidence type="ECO:0000313" key="6">
    <source>
        <dbReference type="EMBL" id="ADM10323.1"/>
    </source>
</evidence>
<dbReference type="STRING" id="314260.PB2503_11379"/>
<dbReference type="SUPFAM" id="SSF48239">
    <property type="entry name" value="Terpenoid cyclases/Protein prenyltransferases"/>
    <property type="match status" value="1"/>
</dbReference>
<dbReference type="InterPro" id="IPR008930">
    <property type="entry name" value="Terpenoid_cyclase/PrenylTrfase"/>
</dbReference>
<keyword evidence="7" id="KW-1185">Reference proteome</keyword>
<feature type="compositionally biased region" description="Basic and acidic residues" evidence="3">
    <location>
        <begin position="37"/>
        <end position="48"/>
    </location>
</feature>
<dbReference type="EMBL" id="CP002156">
    <property type="protein sequence ID" value="ADM10323.1"/>
    <property type="molecule type" value="Genomic_DNA"/>
</dbReference>
<dbReference type="InterPro" id="IPR001599">
    <property type="entry name" value="Macroglobln_a2"/>
</dbReference>
<dbReference type="RefSeq" id="WP_013301297.1">
    <property type="nucleotide sequence ID" value="NC_014414.1"/>
</dbReference>
<dbReference type="eggNOG" id="COG2373">
    <property type="taxonomic scope" value="Bacteria"/>
</dbReference>
<dbReference type="KEGG" id="pbr:PB2503_11379"/>